<organism evidence="4 5">
    <name type="scientific">Pseudomonas savastanoi pv. phaseolicola</name>
    <name type="common">Pseudomonas syringae pv. phaseolicola</name>
    <dbReference type="NCBI Taxonomy" id="319"/>
    <lineage>
        <taxon>Bacteria</taxon>
        <taxon>Pseudomonadati</taxon>
        <taxon>Pseudomonadota</taxon>
        <taxon>Gammaproteobacteria</taxon>
        <taxon>Pseudomonadales</taxon>
        <taxon>Pseudomonadaceae</taxon>
        <taxon>Pseudomonas</taxon>
    </lineage>
</organism>
<gene>
    <name evidence="4" type="ORF">ALO55_00464</name>
</gene>
<dbReference type="Gene3D" id="1.25.40.10">
    <property type="entry name" value="Tetratricopeptide repeat domain"/>
    <property type="match status" value="1"/>
</dbReference>
<dbReference type="SUPFAM" id="SSF48452">
    <property type="entry name" value="TPR-like"/>
    <property type="match status" value="1"/>
</dbReference>
<evidence type="ECO:0000256" key="1">
    <source>
        <dbReference type="PIRNR" id="PIRNR017117"/>
    </source>
</evidence>
<evidence type="ECO:0000256" key="2">
    <source>
        <dbReference type="PROSITE-ProRule" id="PRU00339"/>
    </source>
</evidence>
<proteinExistence type="predicted"/>
<keyword evidence="2" id="KW-0802">TPR repeat</keyword>
<keyword evidence="3" id="KW-0472">Membrane</keyword>
<feature type="repeat" description="TPR" evidence="2">
    <location>
        <begin position="10"/>
        <end position="43"/>
    </location>
</feature>
<dbReference type="EMBL" id="LJQZ01000012">
    <property type="protein sequence ID" value="KPY22178.1"/>
    <property type="molecule type" value="Genomic_DNA"/>
</dbReference>
<name>A0ABD4BN73_PSESH</name>
<comment type="caution">
    <text evidence="4">The sequence shown here is derived from an EMBL/GenBank/DDBJ whole genome shotgun (WGS) entry which is preliminary data.</text>
</comment>
<evidence type="ECO:0000313" key="4">
    <source>
        <dbReference type="EMBL" id="KPY22178.1"/>
    </source>
</evidence>
<evidence type="ECO:0000256" key="3">
    <source>
        <dbReference type="SAM" id="Phobius"/>
    </source>
</evidence>
<keyword evidence="1" id="KW-0143">Chaperone</keyword>
<dbReference type="Proteomes" id="UP000050396">
    <property type="component" value="Unassembled WGS sequence"/>
</dbReference>
<dbReference type="PROSITE" id="PS50005">
    <property type="entry name" value="TPR"/>
    <property type="match status" value="1"/>
</dbReference>
<keyword evidence="3" id="KW-0812">Transmembrane</keyword>
<accession>A0ABD4BN73</accession>
<protein>
    <submittedName>
        <fullName evidence="4">Type III secretion component</fullName>
    </submittedName>
</protein>
<dbReference type="PIRSF" id="PIRSF017117">
    <property type="entry name" value="T3SS_YscY"/>
    <property type="match status" value="1"/>
</dbReference>
<dbReference type="Pfam" id="PF13432">
    <property type="entry name" value="TPR_16"/>
    <property type="match status" value="1"/>
</dbReference>
<comment type="subcellular location">
    <subcellularLocation>
        <location evidence="1">Cytoplasm</location>
    </subcellularLocation>
</comment>
<reference evidence="4 5" key="1">
    <citation type="submission" date="2015-09" db="EMBL/GenBank/DDBJ databases">
        <title>Genome announcement of multiple Pseudomonas syringae strains.</title>
        <authorList>
            <person name="Thakur S."/>
            <person name="Wang P.W."/>
            <person name="Gong Y."/>
            <person name="Weir B.S."/>
            <person name="Guttman D.S."/>
        </authorList>
    </citation>
    <scope>NUCLEOTIDE SEQUENCE [LARGE SCALE GENOMIC DNA]</scope>
    <source>
        <strain evidence="4 5">ICMP2740</strain>
    </source>
</reference>
<keyword evidence="3" id="KW-1133">Transmembrane helix</keyword>
<dbReference type="SMART" id="SM00028">
    <property type="entry name" value="TPR"/>
    <property type="match status" value="3"/>
</dbReference>
<dbReference type="InterPro" id="IPR016684">
    <property type="entry name" value="T3SS_YscY"/>
</dbReference>
<evidence type="ECO:0000313" key="5">
    <source>
        <dbReference type="Proteomes" id="UP000050396"/>
    </source>
</evidence>
<sequence>MSISQDRECIELLHGMGDLYRRSGQPQRALVMLLIAIQLAPTNSALLHSLVLAFTDSGDTDRAIAALDRLVEQQGESAALLLLRSRALWKAGRKDDARQCFRRYLEARRAAQWPS</sequence>
<dbReference type="GO" id="GO:0005737">
    <property type="term" value="C:cytoplasm"/>
    <property type="evidence" value="ECO:0007669"/>
    <property type="project" value="UniProtKB-SubCell"/>
</dbReference>
<feature type="transmembrane region" description="Helical" evidence="3">
    <location>
        <begin position="29"/>
        <end position="54"/>
    </location>
</feature>
<dbReference type="InterPro" id="IPR019734">
    <property type="entry name" value="TPR_rpt"/>
</dbReference>
<keyword evidence="1" id="KW-0963">Cytoplasm</keyword>
<dbReference type="AlphaFoldDB" id="A0ABD4BN73"/>
<dbReference type="RefSeq" id="WP_057424718.1">
    <property type="nucleotide sequence ID" value="NZ_LJQZ01000012.1"/>
</dbReference>
<dbReference type="InterPro" id="IPR011990">
    <property type="entry name" value="TPR-like_helical_dom_sf"/>
</dbReference>